<evidence type="ECO:0000256" key="1">
    <source>
        <dbReference type="ARBA" id="ARBA00004418"/>
    </source>
</evidence>
<dbReference type="Proteomes" id="UP001431775">
    <property type="component" value="Unassembled WGS sequence"/>
</dbReference>
<dbReference type="EMBL" id="JASBAN010000003">
    <property type="protein sequence ID" value="MDI2113879.1"/>
    <property type="molecule type" value="Genomic_DNA"/>
</dbReference>
<evidence type="ECO:0000256" key="2">
    <source>
        <dbReference type="ARBA" id="ARBA00005849"/>
    </source>
</evidence>
<keyword evidence="8" id="KW-1185">Reference proteome</keyword>
<dbReference type="RefSeq" id="WP_281463529.1">
    <property type="nucleotide sequence ID" value="NZ_JASBAN010000003.1"/>
</dbReference>
<comment type="subcellular location">
    <subcellularLocation>
        <location evidence="1">Periplasm</location>
    </subcellularLocation>
</comment>
<dbReference type="SUPFAM" id="SSF51306">
    <property type="entry name" value="LexA/Signal peptidase"/>
    <property type="match status" value="1"/>
</dbReference>
<evidence type="ECO:0000256" key="3">
    <source>
        <dbReference type="ARBA" id="ARBA00022729"/>
    </source>
</evidence>
<evidence type="ECO:0000256" key="5">
    <source>
        <dbReference type="ARBA" id="ARBA00022971"/>
    </source>
</evidence>
<comment type="caution">
    <text evidence="7">The sequence shown here is derived from an EMBL/GenBank/DDBJ whole genome shotgun (WGS) entry which is preliminary data.</text>
</comment>
<feature type="domain" description="Peptidase S26" evidence="6">
    <location>
        <begin position="39"/>
        <end position="160"/>
    </location>
</feature>
<name>A0ABT6QAQ7_9PROT</name>
<dbReference type="InterPro" id="IPR014139">
    <property type="entry name" value="Peptidase_S26C_TraF"/>
</dbReference>
<proteinExistence type="inferred from homology"/>
<dbReference type="InterPro" id="IPR036286">
    <property type="entry name" value="LexA/Signal_pep-like_sf"/>
</dbReference>
<dbReference type="NCBIfam" id="TIGR02771">
    <property type="entry name" value="TraF_Ti"/>
    <property type="match status" value="1"/>
</dbReference>
<dbReference type="InterPro" id="IPR019533">
    <property type="entry name" value="Peptidase_S26"/>
</dbReference>
<keyword evidence="3" id="KW-0732">Signal</keyword>
<comment type="similarity">
    <text evidence="2">Belongs to the peptidase S26C family.</text>
</comment>
<reference evidence="7" key="1">
    <citation type="submission" date="2023-05" db="EMBL/GenBank/DDBJ databases">
        <title>Whole genome sequence of Commensalibacter sp.</title>
        <authorList>
            <person name="Charoenyingcharoen P."/>
            <person name="Yukphan P."/>
        </authorList>
    </citation>
    <scope>NUCLEOTIDE SEQUENCE</scope>
    <source>
        <strain evidence="7">TBRC 10068</strain>
    </source>
</reference>
<organism evidence="7 8">
    <name type="scientific">Commensalibacter nepenthis</name>
    <dbReference type="NCBI Taxonomy" id="3043872"/>
    <lineage>
        <taxon>Bacteria</taxon>
        <taxon>Pseudomonadati</taxon>
        <taxon>Pseudomonadota</taxon>
        <taxon>Alphaproteobacteria</taxon>
        <taxon>Acetobacterales</taxon>
        <taxon>Acetobacteraceae</taxon>
    </lineage>
</organism>
<evidence type="ECO:0000313" key="7">
    <source>
        <dbReference type="EMBL" id="MDI2113879.1"/>
    </source>
</evidence>
<evidence type="ECO:0000259" key="6">
    <source>
        <dbReference type="Pfam" id="PF10502"/>
    </source>
</evidence>
<sequence length="175" mass="19177">MKIITSIAISILTLALLLKVGGFRINSTPSEPMGIWRSTNYANKGDLVEACIPPTATMIEARKRGYLLSGKCKGNLAPVIKRIVAIEGDSVSIELNGLSINGVLFSSNLALKDSDNRPLKPAFLGNYLLKKNEVFLASNYTDKSFDSRYFGVINKNNILHGMKAILVTNWKPKGY</sequence>
<accession>A0ABT6QAQ7</accession>
<protein>
    <submittedName>
        <fullName evidence="7">Conjugative transfer signal peptidase TraF</fullName>
    </submittedName>
</protein>
<gene>
    <name evidence="7" type="primary">traF</name>
    <name evidence="7" type="ORF">QJV33_11425</name>
</gene>
<keyword evidence="4" id="KW-0574">Periplasm</keyword>
<evidence type="ECO:0000256" key="4">
    <source>
        <dbReference type="ARBA" id="ARBA00022764"/>
    </source>
</evidence>
<dbReference type="Pfam" id="PF10502">
    <property type="entry name" value="Peptidase_S26"/>
    <property type="match status" value="1"/>
</dbReference>
<evidence type="ECO:0000313" key="8">
    <source>
        <dbReference type="Proteomes" id="UP001431775"/>
    </source>
</evidence>
<dbReference type="Gene3D" id="2.10.109.10">
    <property type="entry name" value="Umud Fragment, subunit A"/>
    <property type="match status" value="1"/>
</dbReference>
<keyword evidence="5" id="KW-0184">Conjugation</keyword>